<comment type="caution">
    <text evidence="2">The sequence shown here is derived from an EMBL/GenBank/DDBJ whole genome shotgun (WGS) entry which is preliminary data.</text>
</comment>
<keyword evidence="3" id="KW-1185">Reference proteome</keyword>
<name>A0A8J2K8H1_9HEXA</name>
<accession>A0A8J2K8H1</accession>
<feature type="compositionally biased region" description="Low complexity" evidence="1">
    <location>
        <begin position="240"/>
        <end position="258"/>
    </location>
</feature>
<dbReference type="EMBL" id="CAJVCH010192645">
    <property type="protein sequence ID" value="CAG7730336.1"/>
    <property type="molecule type" value="Genomic_DNA"/>
</dbReference>
<sequence length="267" mass="30007">MTRRKFSQVLSFFLTGFSLLCFPLRCLIRKIRECRVVTARRSGVGKEMTQCSGIQGAQKWTRSSTSMNLKKRQRLDSFCFENIKMNSDSPEKRRRLEGRHLYGRKLLNGTENQKRLHNESNECIIPSLKVNLTDLTSGAYLLCDNDCGEQLDNYDKKDLLAKWSRSKLPMNFEPAGKPYHARVGKLGGSVIPRGFQERVCSGNILGENQLQLVSRKGKVSNGLATRSPLRNLNVVNSSMVPGPNTSSPTTGVTVTPRSRIPRRTTAV</sequence>
<gene>
    <name evidence="2" type="ORF">AFUS01_LOCUS18986</name>
</gene>
<evidence type="ECO:0000256" key="1">
    <source>
        <dbReference type="SAM" id="MobiDB-lite"/>
    </source>
</evidence>
<protein>
    <submittedName>
        <fullName evidence="2">Uncharacterized protein</fullName>
    </submittedName>
</protein>
<organism evidence="2 3">
    <name type="scientific">Allacma fusca</name>
    <dbReference type="NCBI Taxonomy" id="39272"/>
    <lineage>
        <taxon>Eukaryota</taxon>
        <taxon>Metazoa</taxon>
        <taxon>Ecdysozoa</taxon>
        <taxon>Arthropoda</taxon>
        <taxon>Hexapoda</taxon>
        <taxon>Collembola</taxon>
        <taxon>Symphypleona</taxon>
        <taxon>Sminthuridae</taxon>
        <taxon>Allacma</taxon>
    </lineage>
</organism>
<feature type="region of interest" description="Disordered" evidence="1">
    <location>
        <begin position="237"/>
        <end position="267"/>
    </location>
</feature>
<dbReference type="AlphaFoldDB" id="A0A8J2K8H1"/>
<reference evidence="2" key="1">
    <citation type="submission" date="2021-06" db="EMBL/GenBank/DDBJ databases">
        <authorList>
            <person name="Hodson N. C."/>
            <person name="Mongue J. A."/>
            <person name="Jaron S. K."/>
        </authorList>
    </citation>
    <scope>NUCLEOTIDE SEQUENCE</scope>
</reference>
<proteinExistence type="predicted"/>
<dbReference type="Proteomes" id="UP000708208">
    <property type="component" value="Unassembled WGS sequence"/>
</dbReference>
<evidence type="ECO:0000313" key="3">
    <source>
        <dbReference type="Proteomes" id="UP000708208"/>
    </source>
</evidence>
<evidence type="ECO:0000313" key="2">
    <source>
        <dbReference type="EMBL" id="CAG7730336.1"/>
    </source>
</evidence>